<reference evidence="2" key="1">
    <citation type="journal article" date="2022" name="bioRxiv">
        <title>Sequencing and chromosome-scale assembly of the giantPleurodeles waltlgenome.</title>
        <authorList>
            <person name="Brown T."/>
            <person name="Elewa A."/>
            <person name="Iarovenko S."/>
            <person name="Subramanian E."/>
            <person name="Araus A.J."/>
            <person name="Petzold A."/>
            <person name="Susuki M."/>
            <person name="Suzuki K.-i.T."/>
            <person name="Hayashi T."/>
            <person name="Toyoda A."/>
            <person name="Oliveira C."/>
            <person name="Osipova E."/>
            <person name="Leigh N.D."/>
            <person name="Simon A."/>
            <person name="Yun M.H."/>
        </authorList>
    </citation>
    <scope>NUCLEOTIDE SEQUENCE</scope>
    <source>
        <strain evidence="2">20211129_DDA</strain>
        <tissue evidence="2">Liver</tissue>
    </source>
</reference>
<feature type="region of interest" description="Disordered" evidence="1">
    <location>
        <begin position="119"/>
        <end position="139"/>
    </location>
</feature>
<feature type="compositionally biased region" description="Acidic residues" evidence="1">
    <location>
        <begin position="33"/>
        <end position="47"/>
    </location>
</feature>
<comment type="caution">
    <text evidence="2">The sequence shown here is derived from an EMBL/GenBank/DDBJ whole genome shotgun (WGS) entry which is preliminary data.</text>
</comment>
<keyword evidence="3" id="KW-1185">Reference proteome</keyword>
<name>A0AAV7WIQ6_PLEWA</name>
<evidence type="ECO:0000313" key="3">
    <source>
        <dbReference type="Proteomes" id="UP001066276"/>
    </source>
</evidence>
<evidence type="ECO:0000256" key="1">
    <source>
        <dbReference type="SAM" id="MobiDB-lite"/>
    </source>
</evidence>
<feature type="region of interest" description="Disordered" evidence="1">
    <location>
        <begin position="1"/>
        <end position="85"/>
    </location>
</feature>
<gene>
    <name evidence="2" type="ORF">NDU88_000832</name>
</gene>
<dbReference type="AlphaFoldDB" id="A0AAV7WIQ6"/>
<feature type="compositionally biased region" description="Basic and acidic residues" evidence="1">
    <location>
        <begin position="126"/>
        <end position="139"/>
    </location>
</feature>
<accession>A0AAV7WIQ6</accession>
<sequence length="139" mass="15025">MDPVDGDEGPGPAEWCPSGTEGRNACPRSERCEGEEETESTTGEEETGTAAGEETRSVTGGSEVSSHTEVRTGTENQESKANPVPGAMWLSQKNFTHRSIDLPVVDPLFFLSPHVRALTSLEEPEPPGKRDKKEDKVMV</sequence>
<dbReference type="EMBL" id="JANPWB010000001">
    <property type="protein sequence ID" value="KAJ1213193.1"/>
    <property type="molecule type" value="Genomic_DNA"/>
</dbReference>
<protein>
    <submittedName>
        <fullName evidence="2">Uncharacterized protein</fullName>
    </submittedName>
</protein>
<organism evidence="2 3">
    <name type="scientific">Pleurodeles waltl</name>
    <name type="common">Iberian ribbed newt</name>
    <dbReference type="NCBI Taxonomy" id="8319"/>
    <lineage>
        <taxon>Eukaryota</taxon>
        <taxon>Metazoa</taxon>
        <taxon>Chordata</taxon>
        <taxon>Craniata</taxon>
        <taxon>Vertebrata</taxon>
        <taxon>Euteleostomi</taxon>
        <taxon>Amphibia</taxon>
        <taxon>Batrachia</taxon>
        <taxon>Caudata</taxon>
        <taxon>Salamandroidea</taxon>
        <taxon>Salamandridae</taxon>
        <taxon>Pleurodelinae</taxon>
        <taxon>Pleurodeles</taxon>
    </lineage>
</organism>
<dbReference type="Proteomes" id="UP001066276">
    <property type="component" value="Chromosome 1_1"/>
</dbReference>
<proteinExistence type="predicted"/>
<evidence type="ECO:0000313" key="2">
    <source>
        <dbReference type="EMBL" id="KAJ1213193.1"/>
    </source>
</evidence>